<evidence type="ECO:0000313" key="3">
    <source>
        <dbReference type="Proteomes" id="UP001321760"/>
    </source>
</evidence>
<protein>
    <submittedName>
        <fullName evidence="2">Uncharacterized protein</fullName>
    </submittedName>
</protein>
<reference evidence="2" key="2">
    <citation type="submission" date="2023-05" db="EMBL/GenBank/DDBJ databases">
        <authorList>
            <consortium name="Lawrence Berkeley National Laboratory"/>
            <person name="Steindorff A."/>
            <person name="Hensen N."/>
            <person name="Bonometti L."/>
            <person name="Westerberg I."/>
            <person name="Brannstrom I.O."/>
            <person name="Guillou S."/>
            <person name="Cros-Aarteil S."/>
            <person name="Calhoun S."/>
            <person name="Haridas S."/>
            <person name="Kuo A."/>
            <person name="Mondo S."/>
            <person name="Pangilinan J."/>
            <person name="Riley R."/>
            <person name="Labutti K."/>
            <person name="Andreopoulos B."/>
            <person name="Lipzen A."/>
            <person name="Chen C."/>
            <person name="Yanf M."/>
            <person name="Daum C."/>
            <person name="Ng V."/>
            <person name="Clum A."/>
            <person name="Ohm R."/>
            <person name="Martin F."/>
            <person name="Silar P."/>
            <person name="Natvig D."/>
            <person name="Lalanne C."/>
            <person name="Gautier V."/>
            <person name="Ament-Velasquez S.L."/>
            <person name="Kruys A."/>
            <person name="Hutchinson M.I."/>
            <person name="Powell A.J."/>
            <person name="Barry K."/>
            <person name="Miller A.N."/>
            <person name="Grigoriev I.V."/>
            <person name="Debuchy R."/>
            <person name="Gladieux P."/>
            <person name="Thoren M.H."/>
            <person name="Johannesson H."/>
        </authorList>
    </citation>
    <scope>NUCLEOTIDE SEQUENCE</scope>
    <source>
        <strain evidence="2">PSN243</strain>
    </source>
</reference>
<dbReference type="PANTHER" id="PTHR37577">
    <property type="entry name" value="INTEGRAL MEMBRANE PROTEIN"/>
    <property type="match status" value="1"/>
</dbReference>
<comment type="caution">
    <text evidence="2">The sequence shown here is derived from an EMBL/GenBank/DDBJ whole genome shotgun (WGS) entry which is preliminary data.</text>
</comment>
<evidence type="ECO:0000256" key="1">
    <source>
        <dbReference type="SAM" id="Phobius"/>
    </source>
</evidence>
<keyword evidence="3" id="KW-1185">Reference proteome</keyword>
<feature type="transmembrane region" description="Helical" evidence="1">
    <location>
        <begin position="49"/>
        <end position="75"/>
    </location>
</feature>
<dbReference type="InterPro" id="IPR053018">
    <property type="entry name" value="Elsinochrome_Biosynth-Asso"/>
</dbReference>
<evidence type="ECO:0000313" key="2">
    <source>
        <dbReference type="EMBL" id="KAK4444176.1"/>
    </source>
</evidence>
<feature type="transmembrane region" description="Helical" evidence="1">
    <location>
        <begin position="157"/>
        <end position="178"/>
    </location>
</feature>
<proteinExistence type="predicted"/>
<sequence>MSANFSISSCRAVFGVEPNCELPSSLPISRNAPFLGDVERGQFEANPDIAGIGILIGFFGVTYCAVISHLACLILGLLARSNRREPYRIMPLIRRFAFVCSDQQLLTGVAYTVSVRYRTGCSLSGYHYAIAQNTLLAIAITQAVASSAFVSFARRDFLLTFVRLAGAIPFWVLGSLFLKVPIDDKFDNEKQGPLFVLSALCFTDEYYGLGTDNELQVRARFPVMAMLFMLAMAAWVTSVLATLVPMVIKWMDPEGPDDYEETDVGDRKWRAYFFGVIIALGLALLIYATVETGNMRSRVYKSGWLDVSNGNAEQDLSALGQLIPVVLLVFTAYPILDMMLGMDSDGK</sequence>
<organism evidence="2 3">
    <name type="scientific">Podospora aff. communis PSN243</name>
    <dbReference type="NCBI Taxonomy" id="3040156"/>
    <lineage>
        <taxon>Eukaryota</taxon>
        <taxon>Fungi</taxon>
        <taxon>Dikarya</taxon>
        <taxon>Ascomycota</taxon>
        <taxon>Pezizomycotina</taxon>
        <taxon>Sordariomycetes</taxon>
        <taxon>Sordariomycetidae</taxon>
        <taxon>Sordariales</taxon>
        <taxon>Podosporaceae</taxon>
        <taxon>Podospora</taxon>
    </lineage>
</organism>
<dbReference type="AlphaFoldDB" id="A0AAV9G6G4"/>
<reference evidence="2" key="1">
    <citation type="journal article" date="2023" name="Mol. Phylogenet. Evol.">
        <title>Genome-scale phylogeny and comparative genomics of the fungal order Sordariales.</title>
        <authorList>
            <person name="Hensen N."/>
            <person name="Bonometti L."/>
            <person name="Westerberg I."/>
            <person name="Brannstrom I.O."/>
            <person name="Guillou S."/>
            <person name="Cros-Aarteil S."/>
            <person name="Calhoun S."/>
            <person name="Haridas S."/>
            <person name="Kuo A."/>
            <person name="Mondo S."/>
            <person name="Pangilinan J."/>
            <person name="Riley R."/>
            <person name="LaButti K."/>
            <person name="Andreopoulos B."/>
            <person name="Lipzen A."/>
            <person name="Chen C."/>
            <person name="Yan M."/>
            <person name="Daum C."/>
            <person name="Ng V."/>
            <person name="Clum A."/>
            <person name="Steindorff A."/>
            <person name="Ohm R.A."/>
            <person name="Martin F."/>
            <person name="Silar P."/>
            <person name="Natvig D.O."/>
            <person name="Lalanne C."/>
            <person name="Gautier V."/>
            <person name="Ament-Velasquez S.L."/>
            <person name="Kruys A."/>
            <person name="Hutchinson M.I."/>
            <person name="Powell A.J."/>
            <person name="Barry K."/>
            <person name="Miller A.N."/>
            <person name="Grigoriev I.V."/>
            <person name="Debuchy R."/>
            <person name="Gladieux P."/>
            <person name="Hiltunen Thoren M."/>
            <person name="Johannesson H."/>
        </authorList>
    </citation>
    <scope>NUCLEOTIDE SEQUENCE</scope>
    <source>
        <strain evidence="2">PSN243</strain>
    </source>
</reference>
<dbReference type="Proteomes" id="UP001321760">
    <property type="component" value="Unassembled WGS sequence"/>
</dbReference>
<feature type="transmembrane region" description="Helical" evidence="1">
    <location>
        <begin position="126"/>
        <end position="145"/>
    </location>
</feature>
<keyword evidence="1" id="KW-0812">Transmembrane</keyword>
<name>A0AAV9G6G4_9PEZI</name>
<dbReference type="EMBL" id="MU865981">
    <property type="protein sequence ID" value="KAK4444176.1"/>
    <property type="molecule type" value="Genomic_DNA"/>
</dbReference>
<feature type="transmembrane region" description="Helical" evidence="1">
    <location>
        <begin position="223"/>
        <end position="248"/>
    </location>
</feature>
<dbReference type="PANTHER" id="PTHR37577:SF1">
    <property type="entry name" value="INTEGRAL MEMBRANE PROTEIN"/>
    <property type="match status" value="1"/>
</dbReference>
<keyword evidence="1" id="KW-0472">Membrane</keyword>
<keyword evidence="1" id="KW-1133">Transmembrane helix</keyword>
<feature type="transmembrane region" description="Helical" evidence="1">
    <location>
        <begin position="318"/>
        <end position="336"/>
    </location>
</feature>
<gene>
    <name evidence="2" type="ORF">QBC34DRAFT_430196</name>
</gene>
<accession>A0AAV9G6G4</accession>
<feature type="transmembrane region" description="Helical" evidence="1">
    <location>
        <begin position="269"/>
        <end position="290"/>
    </location>
</feature>